<evidence type="ECO:0000313" key="4">
    <source>
        <dbReference type="EMBL" id="VDI43640.1"/>
    </source>
</evidence>
<dbReference type="OrthoDB" id="6516566at2759"/>
<dbReference type="InterPro" id="IPR029515">
    <property type="entry name" value="Liprin"/>
</dbReference>
<comment type="caution">
    <text evidence="4">The sequence shown here is derived from an EMBL/GenBank/DDBJ whole genome shotgun (WGS) entry which is preliminary data.</text>
</comment>
<organism evidence="4 5">
    <name type="scientific">Mytilus galloprovincialis</name>
    <name type="common">Mediterranean mussel</name>
    <dbReference type="NCBI Taxonomy" id="29158"/>
    <lineage>
        <taxon>Eukaryota</taxon>
        <taxon>Metazoa</taxon>
        <taxon>Spiralia</taxon>
        <taxon>Lophotrochozoa</taxon>
        <taxon>Mollusca</taxon>
        <taxon>Bivalvia</taxon>
        <taxon>Autobranchia</taxon>
        <taxon>Pteriomorphia</taxon>
        <taxon>Mytilida</taxon>
        <taxon>Mytiloidea</taxon>
        <taxon>Mytilidae</taxon>
        <taxon>Mytilinae</taxon>
        <taxon>Mytilus</taxon>
    </lineage>
</organism>
<feature type="region of interest" description="Disordered" evidence="2">
    <location>
        <begin position="25"/>
        <end position="47"/>
    </location>
</feature>
<protein>
    <recommendedName>
        <fullName evidence="3">Liprin-beta-1/2 coiled-coil domain-containing protein</fullName>
    </recommendedName>
</protein>
<evidence type="ECO:0000256" key="2">
    <source>
        <dbReference type="SAM" id="MobiDB-lite"/>
    </source>
</evidence>
<gene>
    <name evidence="4" type="ORF">MGAL_10B049905</name>
</gene>
<feature type="domain" description="Liprin-beta-1/2 coiled-coil" evidence="3">
    <location>
        <begin position="39"/>
        <end position="101"/>
    </location>
</feature>
<sequence>MDRRKSAADYDDFVRRVYYQTLPGPRRRSRYGSLHDSAEERLRKTESEKDSLSLHVSVLTDQIDAQSEKIRDLEYSLAERHDKVINTEDMLQSEDMSTALLKKPTEIHYL</sequence>
<dbReference type="PANTHER" id="PTHR12587">
    <property type="entry name" value="LAR INTERACTING PROTEIN LIP -RELATED PROTEIN"/>
    <property type="match status" value="1"/>
</dbReference>
<reference evidence="4" key="1">
    <citation type="submission" date="2018-11" db="EMBL/GenBank/DDBJ databases">
        <authorList>
            <person name="Alioto T."/>
            <person name="Alioto T."/>
        </authorList>
    </citation>
    <scope>NUCLEOTIDE SEQUENCE</scope>
</reference>
<evidence type="ECO:0000259" key="3">
    <source>
        <dbReference type="Pfam" id="PF26022"/>
    </source>
</evidence>
<keyword evidence="5" id="KW-1185">Reference proteome</keyword>
<dbReference type="AlphaFoldDB" id="A0A8B6F375"/>
<dbReference type="Pfam" id="PF26022">
    <property type="entry name" value="CC_Liprin_beta"/>
    <property type="match status" value="1"/>
</dbReference>
<feature type="compositionally biased region" description="Basic and acidic residues" evidence="2">
    <location>
        <begin position="36"/>
        <end position="47"/>
    </location>
</feature>
<dbReference type="PANTHER" id="PTHR12587:SF14">
    <property type="entry name" value="AT31531P"/>
    <property type="match status" value="1"/>
</dbReference>
<name>A0A8B6F375_MYTGA</name>
<accession>A0A8B6F375</accession>
<dbReference type="Proteomes" id="UP000596742">
    <property type="component" value="Unassembled WGS sequence"/>
</dbReference>
<proteinExistence type="predicted"/>
<dbReference type="GO" id="GO:0007528">
    <property type="term" value="P:neuromuscular junction development"/>
    <property type="evidence" value="ECO:0007669"/>
    <property type="project" value="TreeGrafter"/>
</dbReference>
<keyword evidence="1" id="KW-0677">Repeat</keyword>
<dbReference type="InterPro" id="IPR058914">
    <property type="entry name" value="LIPB1/2_CC"/>
</dbReference>
<evidence type="ECO:0000313" key="5">
    <source>
        <dbReference type="Proteomes" id="UP000596742"/>
    </source>
</evidence>
<dbReference type="EMBL" id="UYJE01006167">
    <property type="protein sequence ID" value="VDI43640.1"/>
    <property type="molecule type" value="Genomic_DNA"/>
</dbReference>
<evidence type="ECO:0000256" key="1">
    <source>
        <dbReference type="ARBA" id="ARBA00022737"/>
    </source>
</evidence>
<dbReference type="GO" id="GO:0048786">
    <property type="term" value="C:presynaptic active zone"/>
    <property type="evidence" value="ECO:0007669"/>
    <property type="project" value="TreeGrafter"/>
</dbReference>